<comment type="function">
    <text evidence="7">Pyrophosphatase that catalyzes the hydrolysis of nucleoside triphosphates to their monophosphate derivatives, with a high preference for the non-canonical purine nucleotides XTP (xanthosine triphosphate), dITP (deoxyinosine triphosphate) and ITP. Seems to function as a house-cleaning enzyme that removes non-canonical purine nucleotides from the nucleotide pool, thus preventing their incorporation into DNA/RNA and avoiding chromosomal lesions.</text>
</comment>
<evidence type="ECO:0000313" key="10">
    <source>
        <dbReference type="Proteomes" id="UP001418637"/>
    </source>
</evidence>
<keyword evidence="10" id="KW-1185">Reference proteome</keyword>
<comment type="catalytic activity">
    <reaction evidence="7">
        <text>ITP + H2O = IMP + diphosphate + H(+)</text>
        <dbReference type="Rhea" id="RHEA:29399"/>
        <dbReference type="ChEBI" id="CHEBI:15377"/>
        <dbReference type="ChEBI" id="CHEBI:15378"/>
        <dbReference type="ChEBI" id="CHEBI:33019"/>
        <dbReference type="ChEBI" id="CHEBI:58053"/>
        <dbReference type="ChEBI" id="CHEBI:61402"/>
        <dbReference type="EC" id="3.6.1.66"/>
    </reaction>
</comment>
<sequence>MSETKPRRLTGDIVIATHNAGKLREINEILAPFGLSAKSAADYGLPEPVENGFMFSDNAAIKAHAAAKATGLPAIADDSGLCLDALDGAPGLFTADWCGNPRNYQAAMKRVEYELNRRKATDRTAHFTSTIIVAWPDGHEELFEGRVFGQFVYPPRGEDGFGYDPCFLPDGYDKTFAEMTTAEKNGINWEATPPTGLSHRARALIAFVEGCLKGKP</sequence>
<dbReference type="InterPro" id="IPR002637">
    <property type="entry name" value="RdgB/HAM1"/>
</dbReference>
<evidence type="ECO:0000256" key="8">
    <source>
        <dbReference type="RuleBase" id="RU003781"/>
    </source>
</evidence>
<dbReference type="SUPFAM" id="SSF52972">
    <property type="entry name" value="ITPase-like"/>
    <property type="match status" value="1"/>
</dbReference>
<evidence type="ECO:0000256" key="1">
    <source>
        <dbReference type="ARBA" id="ARBA00008023"/>
    </source>
</evidence>
<dbReference type="PANTHER" id="PTHR11067">
    <property type="entry name" value="INOSINE TRIPHOSPHATE PYROPHOSPHATASE/HAM1 PROTEIN"/>
    <property type="match status" value="1"/>
</dbReference>
<comment type="catalytic activity">
    <reaction evidence="7">
        <text>XTP + H2O = XMP + diphosphate + H(+)</text>
        <dbReference type="Rhea" id="RHEA:28610"/>
        <dbReference type="ChEBI" id="CHEBI:15377"/>
        <dbReference type="ChEBI" id="CHEBI:15378"/>
        <dbReference type="ChEBI" id="CHEBI:33019"/>
        <dbReference type="ChEBI" id="CHEBI:57464"/>
        <dbReference type="ChEBI" id="CHEBI:61314"/>
        <dbReference type="EC" id="3.6.1.66"/>
    </reaction>
</comment>
<dbReference type="EC" id="3.6.1.66" evidence="7"/>
<dbReference type="EMBL" id="JBBYXI010000001">
    <property type="protein sequence ID" value="MEN3929902.1"/>
    <property type="molecule type" value="Genomic_DNA"/>
</dbReference>
<feature type="binding site" evidence="7">
    <location>
        <position position="184"/>
    </location>
    <ligand>
        <name>substrate</name>
    </ligand>
</feature>
<comment type="catalytic activity">
    <reaction evidence="7">
        <text>dITP + H2O = dIMP + diphosphate + H(+)</text>
        <dbReference type="Rhea" id="RHEA:28342"/>
        <dbReference type="ChEBI" id="CHEBI:15377"/>
        <dbReference type="ChEBI" id="CHEBI:15378"/>
        <dbReference type="ChEBI" id="CHEBI:33019"/>
        <dbReference type="ChEBI" id="CHEBI:61194"/>
        <dbReference type="ChEBI" id="CHEBI:61382"/>
        <dbReference type="EC" id="3.6.1.66"/>
    </reaction>
</comment>
<feature type="binding site" evidence="7">
    <location>
        <begin position="199"/>
        <end position="200"/>
    </location>
    <ligand>
        <name>substrate</name>
    </ligand>
</feature>
<comment type="caution">
    <text evidence="9">The sequence shown here is derived from an EMBL/GenBank/DDBJ whole genome shotgun (WGS) entry which is preliminary data.</text>
</comment>
<keyword evidence="3 7" id="KW-0547">Nucleotide-binding</keyword>
<feature type="binding site" evidence="7">
    <location>
        <position position="78"/>
    </location>
    <ligand>
        <name>Mg(2+)</name>
        <dbReference type="ChEBI" id="CHEBI:18420"/>
    </ligand>
</feature>
<reference evidence="9 10" key="1">
    <citation type="submission" date="2024-04" db="EMBL/GenBank/DDBJ databases">
        <title>A novel species isolated from cricket.</title>
        <authorList>
            <person name="Wang H.-C."/>
        </authorList>
    </citation>
    <scope>NUCLEOTIDE SEQUENCE [LARGE SCALE GENOMIC DNA]</scope>
    <source>
        <strain evidence="9 10">WL0021</strain>
    </source>
</reference>
<dbReference type="InterPro" id="IPR020922">
    <property type="entry name" value="dITP/XTP_pyrophosphatase"/>
</dbReference>
<evidence type="ECO:0000256" key="5">
    <source>
        <dbReference type="ARBA" id="ARBA00022842"/>
    </source>
</evidence>
<comment type="cofactor">
    <cofactor evidence="7">
        <name>Mg(2+)</name>
        <dbReference type="ChEBI" id="CHEBI:18420"/>
    </cofactor>
    <text evidence="7">Binds 1 Mg(2+) ion per subunit.</text>
</comment>
<evidence type="ECO:0000256" key="3">
    <source>
        <dbReference type="ARBA" id="ARBA00022741"/>
    </source>
</evidence>
<dbReference type="HAMAP" id="MF_01405">
    <property type="entry name" value="Non_canon_purine_NTPase"/>
    <property type="match status" value="1"/>
</dbReference>
<dbReference type="NCBIfam" id="TIGR00042">
    <property type="entry name" value="RdgB/HAM1 family non-canonical purine NTP pyrophosphatase"/>
    <property type="match status" value="1"/>
</dbReference>
<evidence type="ECO:0000256" key="2">
    <source>
        <dbReference type="ARBA" id="ARBA00022723"/>
    </source>
</evidence>
<organism evidence="9 10">
    <name type="scientific">Hohaiivirga grylli</name>
    <dbReference type="NCBI Taxonomy" id="3133970"/>
    <lineage>
        <taxon>Bacteria</taxon>
        <taxon>Pseudomonadati</taxon>
        <taxon>Pseudomonadota</taxon>
        <taxon>Alphaproteobacteria</taxon>
        <taxon>Hyphomicrobiales</taxon>
        <taxon>Methylobacteriaceae</taxon>
        <taxon>Hohaiivirga</taxon>
    </lineage>
</organism>
<comment type="subunit">
    <text evidence="7">Homodimer.</text>
</comment>
<dbReference type="GO" id="GO:0036220">
    <property type="term" value="F:ITP diphosphatase activity"/>
    <property type="evidence" value="ECO:0007669"/>
    <property type="project" value="UniProtKB-EC"/>
</dbReference>
<feature type="binding site" evidence="7">
    <location>
        <position position="79"/>
    </location>
    <ligand>
        <name>substrate</name>
    </ligand>
</feature>
<keyword evidence="6 7" id="KW-0546">Nucleotide metabolism</keyword>
<comment type="similarity">
    <text evidence="1 7 8">Belongs to the HAM1 NTPase family.</text>
</comment>
<keyword evidence="5 7" id="KW-0460">Magnesium</keyword>
<comment type="caution">
    <text evidence="7">Lacks conserved residue(s) required for the propagation of feature annotation.</text>
</comment>
<keyword evidence="2 7" id="KW-0479">Metal-binding</keyword>
<accession>A0ABV0BJB8</accession>
<name>A0ABV0BJB8_9HYPH</name>
<dbReference type="CDD" id="cd00515">
    <property type="entry name" value="HAM1"/>
    <property type="match status" value="1"/>
</dbReference>
<dbReference type="RefSeq" id="WP_346335879.1">
    <property type="nucleotide sequence ID" value="NZ_JBBYXI010000001.1"/>
</dbReference>
<feature type="binding site" evidence="7">
    <location>
        <begin position="17"/>
        <end position="22"/>
    </location>
    <ligand>
        <name>substrate</name>
    </ligand>
</feature>
<gene>
    <name evidence="9" type="primary">rdgB</name>
    <name evidence="9" type="ORF">WJT86_02355</name>
</gene>
<protein>
    <recommendedName>
        <fullName evidence="7">dITP/XTP pyrophosphatase</fullName>
        <ecNumber evidence="7">3.6.1.66</ecNumber>
    </recommendedName>
    <alternativeName>
        <fullName evidence="7">Non-canonical purine NTP pyrophosphatase</fullName>
    </alternativeName>
    <alternativeName>
        <fullName evidence="7">Non-standard purine NTP pyrophosphatase</fullName>
    </alternativeName>
    <alternativeName>
        <fullName evidence="7">Nucleoside-triphosphate diphosphatase</fullName>
    </alternativeName>
    <alternativeName>
        <fullName evidence="7">Nucleoside-triphosphate pyrophosphatase</fullName>
        <shortName evidence="7">NTPase</shortName>
    </alternativeName>
</protein>
<keyword evidence="4 7" id="KW-0378">Hydrolase</keyword>
<dbReference type="Proteomes" id="UP001418637">
    <property type="component" value="Unassembled WGS sequence"/>
</dbReference>
<evidence type="ECO:0000256" key="7">
    <source>
        <dbReference type="HAMAP-Rule" id="MF_01405"/>
    </source>
</evidence>
<feature type="active site" description="Proton acceptor" evidence="7">
    <location>
        <position position="78"/>
    </location>
</feature>
<dbReference type="Gene3D" id="3.90.950.10">
    <property type="match status" value="1"/>
</dbReference>
<dbReference type="PANTHER" id="PTHR11067:SF9">
    <property type="entry name" value="INOSINE TRIPHOSPHATE PYROPHOSPHATASE"/>
    <property type="match status" value="1"/>
</dbReference>
<dbReference type="Pfam" id="PF01725">
    <property type="entry name" value="Ham1p_like"/>
    <property type="match status" value="1"/>
</dbReference>
<feature type="binding site" evidence="7">
    <location>
        <begin position="161"/>
        <end position="164"/>
    </location>
    <ligand>
        <name>substrate</name>
    </ligand>
</feature>
<evidence type="ECO:0000256" key="6">
    <source>
        <dbReference type="ARBA" id="ARBA00023080"/>
    </source>
</evidence>
<dbReference type="InterPro" id="IPR029001">
    <property type="entry name" value="ITPase-like_fam"/>
</dbReference>
<evidence type="ECO:0000313" key="9">
    <source>
        <dbReference type="EMBL" id="MEN3929902.1"/>
    </source>
</evidence>
<evidence type="ECO:0000256" key="4">
    <source>
        <dbReference type="ARBA" id="ARBA00022801"/>
    </source>
</evidence>
<proteinExistence type="inferred from homology"/>